<dbReference type="Proteomes" id="UP001420932">
    <property type="component" value="Unassembled WGS sequence"/>
</dbReference>
<evidence type="ECO:0008006" key="4">
    <source>
        <dbReference type="Google" id="ProtNLM"/>
    </source>
</evidence>
<sequence length="364" mass="40749">MGRTKCQSGRSQTIRRGRRGGKAEEGSTVASRVEAAPHEWKRPTSSNRKKKVDQNNLQPKRERAKQANDSNKQPGETGIEHGGATFSVRDRDGLAPGGESREGTELSRTLTDGIGSDDNVVDIEGADSPSTLLHAEDETTTPFLGGPTTLDLLPLFHHHMLLDIWMNKARGFLKCINHGSQVSIWQTIQTQPEKEKVFWHTTKKNAPPVHEMAFYLGSMRFMDGIEPRNPAKVLRQVGYVQVKYSYDPQVWEEWEDLLITREWCGERTVFPWQAALGYLRWFESVSHRFTENPEHVTRTMPKTNVTAENAIAMADAVITFLSGVEEEEEEMVIGTTTHNDGATKSIVAAMAPQTNVEHASEVRG</sequence>
<dbReference type="AlphaFoldDB" id="A0AAP0HLK7"/>
<evidence type="ECO:0000313" key="2">
    <source>
        <dbReference type="EMBL" id="KAK9093148.1"/>
    </source>
</evidence>
<feature type="compositionally biased region" description="Basic and acidic residues" evidence="1">
    <location>
        <begin position="88"/>
        <end position="105"/>
    </location>
</feature>
<name>A0AAP0HLK7_9MAGN</name>
<dbReference type="EMBL" id="JBBNAF010000012">
    <property type="protein sequence ID" value="KAK9093148.1"/>
    <property type="molecule type" value="Genomic_DNA"/>
</dbReference>
<feature type="compositionally biased region" description="Polar residues" evidence="1">
    <location>
        <begin position="1"/>
        <end position="12"/>
    </location>
</feature>
<keyword evidence="3" id="KW-1185">Reference proteome</keyword>
<feature type="region of interest" description="Disordered" evidence="1">
    <location>
        <begin position="1"/>
        <end position="120"/>
    </location>
</feature>
<reference evidence="2 3" key="1">
    <citation type="submission" date="2024-01" db="EMBL/GenBank/DDBJ databases">
        <title>Genome assemblies of Stephania.</title>
        <authorList>
            <person name="Yang L."/>
        </authorList>
    </citation>
    <scope>NUCLEOTIDE SEQUENCE [LARGE SCALE GENOMIC DNA]</scope>
    <source>
        <strain evidence="2">YNDBR</strain>
        <tissue evidence="2">Leaf</tissue>
    </source>
</reference>
<evidence type="ECO:0000313" key="3">
    <source>
        <dbReference type="Proteomes" id="UP001420932"/>
    </source>
</evidence>
<gene>
    <name evidence="2" type="ORF">Syun_028059</name>
</gene>
<evidence type="ECO:0000256" key="1">
    <source>
        <dbReference type="SAM" id="MobiDB-lite"/>
    </source>
</evidence>
<accession>A0AAP0HLK7</accession>
<protein>
    <recommendedName>
        <fullName evidence="4">Aminotransferase-like plant mobile domain-containing protein</fullName>
    </recommendedName>
</protein>
<organism evidence="2 3">
    <name type="scientific">Stephania yunnanensis</name>
    <dbReference type="NCBI Taxonomy" id="152371"/>
    <lineage>
        <taxon>Eukaryota</taxon>
        <taxon>Viridiplantae</taxon>
        <taxon>Streptophyta</taxon>
        <taxon>Embryophyta</taxon>
        <taxon>Tracheophyta</taxon>
        <taxon>Spermatophyta</taxon>
        <taxon>Magnoliopsida</taxon>
        <taxon>Ranunculales</taxon>
        <taxon>Menispermaceae</taxon>
        <taxon>Menispermoideae</taxon>
        <taxon>Cissampelideae</taxon>
        <taxon>Stephania</taxon>
    </lineage>
</organism>
<comment type="caution">
    <text evidence="2">The sequence shown here is derived from an EMBL/GenBank/DDBJ whole genome shotgun (WGS) entry which is preliminary data.</text>
</comment>
<proteinExistence type="predicted"/>